<name>A0A6G1F9W3_9ORYZ</name>
<dbReference type="AlphaFoldDB" id="A0A6G1F9W3"/>
<comment type="caution">
    <text evidence="1">The sequence shown here is derived from an EMBL/GenBank/DDBJ whole genome shotgun (WGS) entry which is preliminary data.</text>
</comment>
<accession>A0A6G1F9W3</accession>
<dbReference type="EMBL" id="SPHZ02000001">
    <property type="protein sequence ID" value="KAF0933718.1"/>
    <property type="molecule type" value="Genomic_DNA"/>
</dbReference>
<evidence type="ECO:0000313" key="1">
    <source>
        <dbReference type="EMBL" id="KAF0933718.1"/>
    </source>
</evidence>
<evidence type="ECO:0000313" key="2">
    <source>
        <dbReference type="Proteomes" id="UP000479710"/>
    </source>
</evidence>
<proteinExistence type="predicted"/>
<gene>
    <name evidence="1" type="ORF">E2562_019196</name>
</gene>
<protein>
    <submittedName>
        <fullName evidence="1">Uncharacterized protein</fullName>
    </submittedName>
</protein>
<dbReference type="Proteomes" id="UP000479710">
    <property type="component" value="Unassembled WGS sequence"/>
</dbReference>
<sequence>MSRRAAAPNSGGGKEFPRSSVILLYGLPPPMPSWDPAIPSPRVPNLVACIPEAPLDLGFP</sequence>
<organism evidence="1 2">
    <name type="scientific">Oryza meyeriana var. granulata</name>
    <dbReference type="NCBI Taxonomy" id="110450"/>
    <lineage>
        <taxon>Eukaryota</taxon>
        <taxon>Viridiplantae</taxon>
        <taxon>Streptophyta</taxon>
        <taxon>Embryophyta</taxon>
        <taxon>Tracheophyta</taxon>
        <taxon>Spermatophyta</taxon>
        <taxon>Magnoliopsida</taxon>
        <taxon>Liliopsida</taxon>
        <taxon>Poales</taxon>
        <taxon>Poaceae</taxon>
        <taxon>BOP clade</taxon>
        <taxon>Oryzoideae</taxon>
        <taxon>Oryzeae</taxon>
        <taxon>Oryzinae</taxon>
        <taxon>Oryza</taxon>
        <taxon>Oryza meyeriana</taxon>
    </lineage>
</organism>
<keyword evidence="2" id="KW-1185">Reference proteome</keyword>
<reference evidence="1 2" key="1">
    <citation type="submission" date="2019-11" db="EMBL/GenBank/DDBJ databases">
        <title>Whole genome sequence of Oryza granulata.</title>
        <authorList>
            <person name="Li W."/>
        </authorList>
    </citation>
    <scope>NUCLEOTIDE SEQUENCE [LARGE SCALE GENOMIC DNA]</scope>
    <source>
        <strain evidence="2">cv. Menghai</strain>
        <tissue evidence="1">Leaf</tissue>
    </source>
</reference>